<keyword evidence="4" id="KW-1185">Reference proteome</keyword>
<dbReference type="EMBL" id="KZ451890">
    <property type="protein sequence ID" value="PKA65773.1"/>
    <property type="molecule type" value="Genomic_DNA"/>
</dbReference>
<organism evidence="3 4">
    <name type="scientific">Apostasia shenzhenica</name>
    <dbReference type="NCBI Taxonomy" id="1088818"/>
    <lineage>
        <taxon>Eukaryota</taxon>
        <taxon>Viridiplantae</taxon>
        <taxon>Streptophyta</taxon>
        <taxon>Embryophyta</taxon>
        <taxon>Tracheophyta</taxon>
        <taxon>Spermatophyta</taxon>
        <taxon>Magnoliopsida</taxon>
        <taxon>Liliopsida</taxon>
        <taxon>Asparagales</taxon>
        <taxon>Orchidaceae</taxon>
        <taxon>Apostasioideae</taxon>
        <taxon>Apostasia</taxon>
    </lineage>
</organism>
<dbReference type="GO" id="GO:0003723">
    <property type="term" value="F:RNA binding"/>
    <property type="evidence" value="ECO:0007669"/>
    <property type="project" value="UniProtKB-KW"/>
</dbReference>
<evidence type="ECO:0000256" key="1">
    <source>
        <dbReference type="ARBA" id="ARBA00022737"/>
    </source>
</evidence>
<keyword evidence="1" id="KW-0677">Repeat</keyword>
<keyword evidence="2" id="KW-0694">RNA-binding</keyword>
<dbReference type="STRING" id="1088818.A0A2I0BD98"/>
<name>A0A2I0BD98_9ASPA</name>
<protein>
    <submittedName>
        <fullName evidence="3">Uncharacterized protein</fullName>
    </submittedName>
</protein>
<evidence type="ECO:0000313" key="3">
    <source>
        <dbReference type="EMBL" id="PKA65773.1"/>
    </source>
</evidence>
<sequence>MRGSSERETLRLSTVDVSGHCDRREIGQKRPQLFDVASSYFGHPSGSGGRFNGEAFCVLAYPLQVDFAFQRNRQNMGRRYIEVFKRIRLWAWIFRLWHSRFGLSSWNFWPWDFGFALGPLGFGLDVKPSRFGDSSQKLSVLGLRSSELELLDFWHGASAFML</sequence>
<dbReference type="InterPro" id="IPR012677">
    <property type="entry name" value="Nucleotide-bd_a/b_plait_sf"/>
</dbReference>
<proteinExistence type="predicted"/>
<evidence type="ECO:0000313" key="4">
    <source>
        <dbReference type="Proteomes" id="UP000236161"/>
    </source>
</evidence>
<dbReference type="OrthoDB" id="431068at2759"/>
<dbReference type="Gene3D" id="3.30.70.330">
    <property type="match status" value="1"/>
</dbReference>
<evidence type="ECO:0000256" key="2">
    <source>
        <dbReference type="ARBA" id="ARBA00022884"/>
    </source>
</evidence>
<dbReference type="Proteomes" id="UP000236161">
    <property type="component" value="Unassembled WGS sequence"/>
</dbReference>
<gene>
    <name evidence="3" type="ORF">AXF42_Ash013188</name>
</gene>
<reference evidence="3 4" key="1">
    <citation type="journal article" date="2017" name="Nature">
        <title>The Apostasia genome and the evolution of orchids.</title>
        <authorList>
            <person name="Zhang G.Q."/>
            <person name="Liu K.W."/>
            <person name="Li Z."/>
            <person name="Lohaus R."/>
            <person name="Hsiao Y.Y."/>
            <person name="Niu S.C."/>
            <person name="Wang J.Y."/>
            <person name="Lin Y.C."/>
            <person name="Xu Q."/>
            <person name="Chen L.J."/>
            <person name="Yoshida K."/>
            <person name="Fujiwara S."/>
            <person name="Wang Z.W."/>
            <person name="Zhang Y.Q."/>
            <person name="Mitsuda N."/>
            <person name="Wang M."/>
            <person name="Liu G.H."/>
            <person name="Pecoraro L."/>
            <person name="Huang H.X."/>
            <person name="Xiao X.J."/>
            <person name="Lin M."/>
            <person name="Wu X.Y."/>
            <person name="Wu W.L."/>
            <person name="Chen Y.Y."/>
            <person name="Chang S.B."/>
            <person name="Sakamoto S."/>
            <person name="Ohme-Takagi M."/>
            <person name="Yagi M."/>
            <person name="Zeng S.J."/>
            <person name="Shen C.Y."/>
            <person name="Yeh C.M."/>
            <person name="Luo Y.B."/>
            <person name="Tsai W.C."/>
            <person name="Van de Peer Y."/>
            <person name="Liu Z.J."/>
        </authorList>
    </citation>
    <scope>NUCLEOTIDE SEQUENCE [LARGE SCALE GENOMIC DNA]</scope>
    <source>
        <strain evidence="4">cv. Shenzhen</strain>
        <tissue evidence="3">Stem</tissue>
    </source>
</reference>
<accession>A0A2I0BD98</accession>
<dbReference type="PANTHER" id="PTHR13976">
    <property type="entry name" value="HETEROGENEOUS NUCLEAR RIBONUCLEOPROTEIN-RELATED"/>
    <property type="match status" value="1"/>
</dbReference>
<dbReference type="InterPro" id="IPR050666">
    <property type="entry name" value="ESRP"/>
</dbReference>
<dbReference type="AlphaFoldDB" id="A0A2I0BD98"/>